<dbReference type="Proteomes" id="UP001596310">
    <property type="component" value="Unassembled WGS sequence"/>
</dbReference>
<dbReference type="InterPro" id="IPR001867">
    <property type="entry name" value="OmpR/PhoB-type_DNA-bd"/>
</dbReference>
<organism evidence="10 11">
    <name type="scientific">Lapidilactobacillus achengensis</name>
    <dbReference type="NCBI Taxonomy" id="2486000"/>
    <lineage>
        <taxon>Bacteria</taxon>
        <taxon>Bacillati</taxon>
        <taxon>Bacillota</taxon>
        <taxon>Bacilli</taxon>
        <taxon>Lactobacillales</taxon>
        <taxon>Lactobacillaceae</taxon>
        <taxon>Lapidilactobacillus</taxon>
    </lineage>
</organism>
<dbReference type="InterPro" id="IPR001789">
    <property type="entry name" value="Sig_transdc_resp-reg_receiver"/>
</dbReference>
<protein>
    <submittedName>
        <fullName evidence="10">DNA-binding response regulator</fullName>
    </submittedName>
</protein>
<evidence type="ECO:0000256" key="6">
    <source>
        <dbReference type="PROSITE-ProRule" id="PRU00169"/>
    </source>
</evidence>
<evidence type="ECO:0000313" key="11">
    <source>
        <dbReference type="Proteomes" id="UP001596310"/>
    </source>
</evidence>
<evidence type="ECO:0000256" key="2">
    <source>
        <dbReference type="ARBA" id="ARBA00023012"/>
    </source>
</evidence>
<keyword evidence="1 6" id="KW-0597">Phosphoprotein</keyword>
<dbReference type="CDD" id="cd00383">
    <property type="entry name" value="trans_reg_C"/>
    <property type="match status" value="1"/>
</dbReference>
<keyword evidence="11" id="KW-1185">Reference proteome</keyword>
<dbReference type="PROSITE" id="PS51755">
    <property type="entry name" value="OMPR_PHOB"/>
    <property type="match status" value="1"/>
</dbReference>
<keyword evidence="3" id="KW-0805">Transcription regulation</keyword>
<dbReference type="InterPro" id="IPR016032">
    <property type="entry name" value="Sig_transdc_resp-reg_C-effctor"/>
</dbReference>
<evidence type="ECO:0000313" key="10">
    <source>
        <dbReference type="EMBL" id="MFC6315858.1"/>
    </source>
</evidence>
<dbReference type="InterPro" id="IPR011006">
    <property type="entry name" value="CheY-like_superfamily"/>
</dbReference>
<evidence type="ECO:0000256" key="3">
    <source>
        <dbReference type="ARBA" id="ARBA00023015"/>
    </source>
</evidence>
<dbReference type="GO" id="GO:0003677">
    <property type="term" value="F:DNA binding"/>
    <property type="evidence" value="ECO:0007669"/>
    <property type="project" value="UniProtKB-KW"/>
</dbReference>
<name>A0ABW1UQC6_9LACO</name>
<evidence type="ECO:0000259" key="9">
    <source>
        <dbReference type="PROSITE" id="PS51755"/>
    </source>
</evidence>
<comment type="caution">
    <text evidence="10">The sequence shown here is derived from an EMBL/GenBank/DDBJ whole genome shotgun (WGS) entry which is preliminary data.</text>
</comment>
<evidence type="ECO:0000256" key="1">
    <source>
        <dbReference type="ARBA" id="ARBA00022553"/>
    </source>
</evidence>
<feature type="domain" description="OmpR/PhoB-type" evidence="9">
    <location>
        <begin position="140"/>
        <end position="239"/>
    </location>
</feature>
<accession>A0ABW1UQC6</accession>
<dbReference type="Gene3D" id="3.40.50.2300">
    <property type="match status" value="1"/>
</dbReference>
<keyword evidence="5" id="KW-0804">Transcription</keyword>
<gene>
    <name evidence="10" type="ORF">ACFQHW_09825</name>
</gene>
<evidence type="ECO:0000256" key="4">
    <source>
        <dbReference type="ARBA" id="ARBA00023125"/>
    </source>
</evidence>
<dbReference type="PANTHER" id="PTHR48111">
    <property type="entry name" value="REGULATOR OF RPOS"/>
    <property type="match status" value="1"/>
</dbReference>
<dbReference type="PANTHER" id="PTHR48111:SF40">
    <property type="entry name" value="PHOSPHATE REGULON TRANSCRIPTIONAL REGULATORY PROTEIN PHOB"/>
    <property type="match status" value="1"/>
</dbReference>
<dbReference type="Gene3D" id="1.10.10.10">
    <property type="entry name" value="Winged helix-like DNA-binding domain superfamily/Winged helix DNA-binding domain"/>
    <property type="match status" value="1"/>
</dbReference>
<evidence type="ECO:0000256" key="7">
    <source>
        <dbReference type="PROSITE-ProRule" id="PRU01091"/>
    </source>
</evidence>
<keyword evidence="2" id="KW-0902">Two-component regulatory system</keyword>
<feature type="domain" description="Response regulatory" evidence="8">
    <location>
        <begin position="4"/>
        <end position="118"/>
    </location>
</feature>
<dbReference type="SUPFAM" id="SSF46894">
    <property type="entry name" value="C-terminal effector domain of the bipartite response regulators"/>
    <property type="match status" value="1"/>
</dbReference>
<dbReference type="Pfam" id="PF00486">
    <property type="entry name" value="Trans_reg_C"/>
    <property type="match status" value="1"/>
</dbReference>
<dbReference type="InterPro" id="IPR036388">
    <property type="entry name" value="WH-like_DNA-bd_sf"/>
</dbReference>
<evidence type="ECO:0000256" key="5">
    <source>
        <dbReference type="ARBA" id="ARBA00023163"/>
    </source>
</evidence>
<dbReference type="EMBL" id="JBHSSM010000022">
    <property type="protein sequence ID" value="MFC6315858.1"/>
    <property type="molecule type" value="Genomic_DNA"/>
</dbReference>
<keyword evidence="4 7" id="KW-0238">DNA-binding</keyword>
<dbReference type="SUPFAM" id="SSF52172">
    <property type="entry name" value="CheY-like"/>
    <property type="match status" value="1"/>
</dbReference>
<proteinExistence type="predicted"/>
<dbReference type="SMART" id="SM00862">
    <property type="entry name" value="Trans_reg_C"/>
    <property type="match status" value="1"/>
</dbReference>
<reference evidence="11" key="1">
    <citation type="journal article" date="2019" name="Int. J. Syst. Evol. Microbiol.">
        <title>The Global Catalogue of Microorganisms (GCM) 10K type strain sequencing project: providing services to taxonomists for standard genome sequencing and annotation.</title>
        <authorList>
            <consortium name="The Broad Institute Genomics Platform"/>
            <consortium name="The Broad Institute Genome Sequencing Center for Infectious Disease"/>
            <person name="Wu L."/>
            <person name="Ma J."/>
        </authorList>
    </citation>
    <scope>NUCLEOTIDE SEQUENCE [LARGE SCALE GENOMIC DNA]</scope>
    <source>
        <strain evidence="11">CCM 8897</strain>
    </source>
</reference>
<dbReference type="PROSITE" id="PS50110">
    <property type="entry name" value="RESPONSE_REGULATORY"/>
    <property type="match status" value="1"/>
</dbReference>
<sequence length="248" mass="28218">MQNKILVLTKQLKIFIMLNEKLAEQHFSVFNVTSALSAAQAIASQEFSAVIVDLDCLGFEASSQLVAQNRDAINGPIVILDAAPTPDNLLALFALRVDDYLAAQVSFAELSARIQQRIWVYKTHEHERPVHPELADEVKSSAIHLDDLTIDLQHYQVLRRGVDLGLTPKEFKLLIYLINHNGQVLSREQILNKVWGYDELESSRIVDIHVSHLRDKIELDSKNPQIIKTVRGFGYIFEDKHLKIDFQK</sequence>
<feature type="modified residue" description="4-aspartylphosphate" evidence="6">
    <location>
        <position position="53"/>
    </location>
</feature>
<evidence type="ECO:0000259" key="8">
    <source>
        <dbReference type="PROSITE" id="PS50110"/>
    </source>
</evidence>
<feature type="DNA-binding region" description="OmpR/PhoB-type" evidence="7">
    <location>
        <begin position="140"/>
        <end position="239"/>
    </location>
</feature>
<dbReference type="RefSeq" id="WP_125599807.1">
    <property type="nucleotide sequence ID" value="NZ_JBHSSM010000022.1"/>
</dbReference>
<dbReference type="InterPro" id="IPR039420">
    <property type="entry name" value="WalR-like"/>
</dbReference>